<dbReference type="InterPro" id="IPR011042">
    <property type="entry name" value="6-blade_b-propeller_TolB-like"/>
</dbReference>
<dbReference type="PANTHER" id="PTHR24104:SF25">
    <property type="entry name" value="PROTEIN LIN-41"/>
    <property type="match status" value="1"/>
</dbReference>
<dbReference type="InterPro" id="IPR001258">
    <property type="entry name" value="NHL_repeat"/>
</dbReference>
<dbReference type="EMBL" id="FUZT01000002">
    <property type="protein sequence ID" value="SKC48043.1"/>
    <property type="molecule type" value="Genomic_DNA"/>
</dbReference>
<dbReference type="RefSeq" id="WP_079489848.1">
    <property type="nucleotide sequence ID" value="NZ_FUZT01000002.1"/>
</dbReference>
<keyword evidence="1" id="KW-0677">Repeat</keyword>
<organism evidence="3 4">
    <name type="scientific">Maledivibacter halophilus</name>
    <dbReference type="NCBI Taxonomy" id="36842"/>
    <lineage>
        <taxon>Bacteria</taxon>
        <taxon>Bacillati</taxon>
        <taxon>Bacillota</taxon>
        <taxon>Clostridia</taxon>
        <taxon>Peptostreptococcales</taxon>
        <taxon>Caminicellaceae</taxon>
        <taxon>Maledivibacter</taxon>
    </lineage>
</organism>
<feature type="repeat" description="NHL" evidence="2">
    <location>
        <begin position="533"/>
        <end position="570"/>
    </location>
</feature>
<feature type="repeat" description="NHL" evidence="2">
    <location>
        <begin position="178"/>
        <end position="220"/>
    </location>
</feature>
<dbReference type="OrthoDB" id="9757737at2"/>
<dbReference type="STRING" id="36842.SAMN02194393_01020"/>
<dbReference type="Pfam" id="PF01436">
    <property type="entry name" value="NHL"/>
    <property type="match status" value="3"/>
</dbReference>
<feature type="repeat" description="NHL" evidence="2">
    <location>
        <begin position="80"/>
        <end position="123"/>
    </location>
</feature>
<dbReference type="InterPro" id="IPR050952">
    <property type="entry name" value="TRIM-NHL_E3_ligases"/>
</dbReference>
<feature type="repeat" description="NHL" evidence="2">
    <location>
        <begin position="472"/>
        <end position="511"/>
    </location>
</feature>
<evidence type="ECO:0000313" key="4">
    <source>
        <dbReference type="Proteomes" id="UP000190285"/>
    </source>
</evidence>
<feature type="repeat" description="NHL" evidence="2">
    <location>
        <begin position="433"/>
        <end position="464"/>
    </location>
</feature>
<evidence type="ECO:0000256" key="1">
    <source>
        <dbReference type="ARBA" id="ARBA00022737"/>
    </source>
</evidence>
<reference evidence="3 4" key="1">
    <citation type="submission" date="2017-02" db="EMBL/GenBank/DDBJ databases">
        <authorList>
            <person name="Peterson S.W."/>
        </authorList>
    </citation>
    <scope>NUCLEOTIDE SEQUENCE [LARGE SCALE GENOMIC DNA]</scope>
    <source>
        <strain evidence="3 4">M1</strain>
    </source>
</reference>
<dbReference type="AlphaFoldDB" id="A0A1T5J9X4"/>
<dbReference type="Pfam" id="PF17170">
    <property type="entry name" value="DUF5128"/>
    <property type="match status" value="1"/>
</dbReference>
<dbReference type="PROSITE" id="PS51125">
    <property type="entry name" value="NHL"/>
    <property type="match status" value="8"/>
</dbReference>
<gene>
    <name evidence="3" type="ORF">SAMN02194393_01020</name>
</gene>
<dbReference type="GO" id="GO:0008270">
    <property type="term" value="F:zinc ion binding"/>
    <property type="evidence" value="ECO:0007669"/>
    <property type="project" value="UniProtKB-KW"/>
</dbReference>
<dbReference type="SUPFAM" id="SSF101898">
    <property type="entry name" value="NHL repeat"/>
    <property type="match status" value="2"/>
</dbReference>
<dbReference type="Gene3D" id="2.120.10.30">
    <property type="entry name" value="TolB, C-terminal domain"/>
    <property type="match status" value="6"/>
</dbReference>
<keyword evidence="4" id="KW-1185">Reference proteome</keyword>
<dbReference type="GO" id="GO:0003677">
    <property type="term" value="F:DNA binding"/>
    <property type="evidence" value="ECO:0007669"/>
    <property type="project" value="UniProtKB-KW"/>
</dbReference>
<feature type="repeat" description="NHL" evidence="2">
    <location>
        <begin position="239"/>
        <end position="269"/>
    </location>
</feature>
<keyword evidence="3" id="KW-0238">DNA-binding</keyword>
<feature type="repeat" description="NHL" evidence="2">
    <location>
        <begin position="322"/>
        <end position="365"/>
    </location>
</feature>
<feature type="repeat" description="NHL" evidence="2">
    <location>
        <begin position="578"/>
        <end position="616"/>
    </location>
</feature>
<name>A0A1T5J9X4_9FIRM</name>
<dbReference type="PANTHER" id="PTHR24104">
    <property type="entry name" value="E3 UBIQUITIN-PROTEIN LIGASE NHLRC1-RELATED"/>
    <property type="match status" value="1"/>
</dbReference>
<dbReference type="Proteomes" id="UP000190285">
    <property type="component" value="Unassembled WGS sequence"/>
</dbReference>
<sequence>MGRWKLFRGLIAMFLVFNLFISVSIAQMNVEDVWGIPNEASNEVYFNSPVALSKDVSGDIYVADMSNNRIVKIDQSGNLIEKFGSLGSGNGEFDTPFGVAIDNNGNILVADTANYRIQKFDSNWNFITSWGSFGDGPGEFGLPREIGIDSQNRYHVCDEFHDRIQVFDQNGNFLYEYGGRGTANGKFRLPQGIAIKQDPTGDKVYVCDTFNNRVQVLDVDGNYIEQLGTGEAGDSSNKFFYPRGVNIDSNGDVYIADTFNHKIKKFDSNHNYKYSTSIGLADLEPVFPCQVLPIGNGDFIVSDTGNSQLIKFDGYSTYATKDFNIGKLRTDDGVFSGSTGAAVDSQGNVYITDSLNHRVQKIDSSGNVLDKWGGNSGNGGPGAYGINYWQFTTPKQIWYDKKYDNLVIADTGNNRIQVFTKNGGWVMNFGYYHLTLPVGVCTTSDGYTYVADTGANRIVKFNPMGVFAGSWGTEGMGDGEFRQPFFIASDSKDNIYVVDRANSRVQKFDKDGNFITKWGTNGGVPEEDPLENWGIGNGDFFLPIGITIDENDNVYVTDSSNNRVQKFDSDGNFIEKWGNFSGNEGDFFSPQGVACGPNGEVYVVDGLLNKITKFTP</sequence>
<accession>A0A1T5J9X4</accession>
<evidence type="ECO:0000313" key="3">
    <source>
        <dbReference type="EMBL" id="SKC48043.1"/>
    </source>
</evidence>
<proteinExistence type="predicted"/>
<evidence type="ECO:0000256" key="2">
    <source>
        <dbReference type="PROSITE-ProRule" id="PRU00504"/>
    </source>
</evidence>
<protein>
    <submittedName>
        <fullName evidence="3">DNA-binding beta-propeller fold protein YncE</fullName>
    </submittedName>
</protein>